<dbReference type="OrthoDB" id="506320at2759"/>
<sequence length="149" mass="16228">FHDPRGTLVEIGMGTGPNMRYYEGLNVVGVEPNEESHSYAYENANRNGVKSIECVRGFGESLPLGDASVDTVVSTLVMCTVDDVERTLAEVRRVLRPGGAYLFLDHVAAPPGTPLRTMQEMLNPLNRAAYEGCRLTRDPEAAVRAAFGD</sequence>
<dbReference type="SUPFAM" id="SSF53335">
    <property type="entry name" value="S-adenosyl-L-methionine-dependent methyltransferases"/>
    <property type="match status" value="1"/>
</dbReference>
<name>C1E1L4_MICCC</name>
<dbReference type="CDD" id="cd02440">
    <property type="entry name" value="AdoMet_MTases"/>
    <property type="match status" value="1"/>
</dbReference>
<feature type="domain" description="Methyltransferase type 11" evidence="1">
    <location>
        <begin position="9"/>
        <end position="103"/>
    </location>
</feature>
<dbReference type="Gene3D" id="3.40.50.150">
    <property type="entry name" value="Vaccinia Virus protein VP39"/>
    <property type="match status" value="1"/>
</dbReference>
<dbReference type="InterPro" id="IPR013216">
    <property type="entry name" value="Methyltransf_11"/>
</dbReference>
<dbReference type="PANTHER" id="PTHR45036">
    <property type="entry name" value="METHYLTRANSFERASE LIKE 7B"/>
    <property type="match status" value="1"/>
</dbReference>
<organism evidence="2 3">
    <name type="scientific">Micromonas commoda (strain RCC299 / NOUM17 / CCMP2709)</name>
    <name type="common">Picoplanktonic green alga</name>
    <dbReference type="NCBI Taxonomy" id="296587"/>
    <lineage>
        <taxon>Eukaryota</taxon>
        <taxon>Viridiplantae</taxon>
        <taxon>Chlorophyta</taxon>
        <taxon>Mamiellophyceae</taxon>
        <taxon>Mamiellales</taxon>
        <taxon>Mamiellaceae</taxon>
        <taxon>Micromonas</taxon>
    </lineage>
</organism>
<dbReference type="OMA" id="VISDGCH"/>
<dbReference type="InterPro" id="IPR029063">
    <property type="entry name" value="SAM-dependent_MTases_sf"/>
</dbReference>
<proteinExistence type="predicted"/>
<evidence type="ECO:0000313" key="2">
    <source>
        <dbReference type="EMBL" id="ACO62188.1"/>
    </source>
</evidence>
<dbReference type="EMBL" id="CP001324">
    <property type="protein sequence ID" value="ACO62188.1"/>
    <property type="molecule type" value="Genomic_DNA"/>
</dbReference>
<dbReference type="KEGG" id="mis:MICPUN_72663"/>
<dbReference type="STRING" id="296587.C1E1L4"/>
<dbReference type="eggNOG" id="KOG4300">
    <property type="taxonomic scope" value="Eukaryota"/>
</dbReference>
<protein>
    <recommendedName>
        <fullName evidence="1">Methyltransferase type 11 domain-containing protein</fullName>
    </recommendedName>
</protein>
<dbReference type="GeneID" id="8241695"/>
<dbReference type="PANTHER" id="PTHR45036:SF1">
    <property type="entry name" value="METHYLTRANSFERASE LIKE 7A"/>
    <property type="match status" value="1"/>
</dbReference>
<reference evidence="2 3" key="1">
    <citation type="journal article" date="2009" name="Science">
        <title>Green evolution and dynamic adaptations revealed by genomes of the marine picoeukaryotes Micromonas.</title>
        <authorList>
            <person name="Worden A.Z."/>
            <person name="Lee J.H."/>
            <person name="Mock T."/>
            <person name="Rouze P."/>
            <person name="Simmons M.P."/>
            <person name="Aerts A.L."/>
            <person name="Allen A.E."/>
            <person name="Cuvelier M.L."/>
            <person name="Derelle E."/>
            <person name="Everett M.V."/>
            <person name="Foulon E."/>
            <person name="Grimwood J."/>
            <person name="Gundlach H."/>
            <person name="Henrissat B."/>
            <person name="Napoli C."/>
            <person name="McDonald S.M."/>
            <person name="Parker M.S."/>
            <person name="Rombauts S."/>
            <person name="Salamov A."/>
            <person name="Von Dassow P."/>
            <person name="Badger J.H."/>
            <person name="Coutinho P.M."/>
            <person name="Demir E."/>
            <person name="Dubchak I."/>
            <person name="Gentemann C."/>
            <person name="Eikrem W."/>
            <person name="Gready J.E."/>
            <person name="John U."/>
            <person name="Lanier W."/>
            <person name="Lindquist E.A."/>
            <person name="Lucas S."/>
            <person name="Mayer K.F."/>
            <person name="Moreau H."/>
            <person name="Not F."/>
            <person name="Otillar R."/>
            <person name="Panaud O."/>
            <person name="Pangilinan J."/>
            <person name="Paulsen I."/>
            <person name="Piegu B."/>
            <person name="Poliakov A."/>
            <person name="Robbens S."/>
            <person name="Schmutz J."/>
            <person name="Toulza E."/>
            <person name="Wyss T."/>
            <person name="Zelensky A."/>
            <person name="Zhou K."/>
            <person name="Armbrust E.V."/>
            <person name="Bhattacharya D."/>
            <person name="Goodenough U.W."/>
            <person name="Van de Peer Y."/>
            <person name="Grigoriev I.V."/>
        </authorList>
    </citation>
    <scope>NUCLEOTIDE SEQUENCE [LARGE SCALE GENOMIC DNA]</scope>
    <source>
        <strain evidence="3">RCC299 / NOUM17</strain>
    </source>
</reference>
<evidence type="ECO:0000313" key="3">
    <source>
        <dbReference type="Proteomes" id="UP000002009"/>
    </source>
</evidence>
<dbReference type="Pfam" id="PF08241">
    <property type="entry name" value="Methyltransf_11"/>
    <property type="match status" value="1"/>
</dbReference>
<gene>
    <name evidence="2" type="ORF">MICPUN_72663</name>
</gene>
<dbReference type="RefSeq" id="XP_002500930.1">
    <property type="nucleotide sequence ID" value="XM_002500884.1"/>
</dbReference>
<feature type="non-terminal residue" evidence="2">
    <location>
        <position position="1"/>
    </location>
</feature>
<dbReference type="InterPro" id="IPR052356">
    <property type="entry name" value="Thiol_S-MT"/>
</dbReference>
<feature type="non-terminal residue" evidence="2">
    <location>
        <position position="149"/>
    </location>
</feature>
<accession>C1E1L4</accession>
<dbReference type="FunCoup" id="C1E1L4">
    <property type="interactions" value="33"/>
</dbReference>
<evidence type="ECO:0000259" key="1">
    <source>
        <dbReference type="Pfam" id="PF08241"/>
    </source>
</evidence>
<dbReference type="Proteomes" id="UP000002009">
    <property type="component" value="Chromosome 3"/>
</dbReference>
<dbReference type="GO" id="GO:0008757">
    <property type="term" value="F:S-adenosylmethionine-dependent methyltransferase activity"/>
    <property type="evidence" value="ECO:0007669"/>
    <property type="project" value="InterPro"/>
</dbReference>
<keyword evidence="3" id="KW-1185">Reference proteome</keyword>
<dbReference type="InParanoid" id="C1E1L4"/>
<dbReference type="AlphaFoldDB" id="C1E1L4"/>